<dbReference type="EMBL" id="BSOA01000043">
    <property type="protein sequence ID" value="GLQ89853.1"/>
    <property type="molecule type" value="Genomic_DNA"/>
</dbReference>
<evidence type="ECO:0000256" key="6">
    <source>
        <dbReference type="ARBA" id="ARBA00022636"/>
    </source>
</evidence>
<dbReference type="PRINTS" id="PR00034">
    <property type="entry name" value="HTHCRP"/>
</dbReference>
<dbReference type="PANTHER" id="PTHR24567">
    <property type="entry name" value="CRP FAMILY TRANSCRIPTIONAL REGULATORY PROTEIN"/>
    <property type="match status" value="1"/>
</dbReference>
<evidence type="ECO:0000256" key="4">
    <source>
        <dbReference type="ARBA" id="ARBA00022491"/>
    </source>
</evidence>
<evidence type="ECO:0000256" key="8">
    <source>
        <dbReference type="ARBA" id="ARBA00023026"/>
    </source>
</evidence>
<sequence>MHSKLPPGRSPGPPNPIADDGDEAHFCGTCAFSEACLTVGFNKPDLRELQCLVEHVGPFRAGDYVFRAGDPFRTIFAVRSGTVKTCITDKEGREQVLGFYLPGEVVGLNAIYPERFPCDAVALDTTFFCRFSFPAMSVLAGRIPAVQQHLFRMLSKEIGTVSSLAGDHSADQRVATFLLDIASRYATLGFSSTRFHLSMSRGDIANYLRLASETVSRVLTRFRAKNLILIEGRELELLDPVRLREIAEERLPQQANHGDGS</sequence>
<dbReference type="Proteomes" id="UP001156627">
    <property type="component" value="Unassembled WGS sequence"/>
</dbReference>
<evidence type="ECO:0000256" key="9">
    <source>
        <dbReference type="ARBA" id="ARBA00023125"/>
    </source>
</evidence>
<dbReference type="Pfam" id="PF13545">
    <property type="entry name" value="HTH_Crp_2"/>
    <property type="match status" value="1"/>
</dbReference>
<evidence type="ECO:0000256" key="10">
    <source>
        <dbReference type="ARBA" id="ARBA00023159"/>
    </source>
</evidence>
<keyword evidence="8" id="KW-0843">Virulence</keyword>
<dbReference type="InterPro" id="IPR036390">
    <property type="entry name" value="WH_DNA-bd_sf"/>
</dbReference>
<evidence type="ECO:0000313" key="16">
    <source>
        <dbReference type="Proteomes" id="UP001156627"/>
    </source>
</evidence>
<evidence type="ECO:0000256" key="11">
    <source>
        <dbReference type="ARBA" id="ARBA00023163"/>
    </source>
</evidence>
<evidence type="ECO:0000256" key="3">
    <source>
        <dbReference type="ARBA" id="ARBA00020769"/>
    </source>
</evidence>
<keyword evidence="11" id="KW-0804">Transcription</keyword>
<dbReference type="Gene3D" id="1.10.10.10">
    <property type="entry name" value="Winged helix-like DNA-binding domain superfamily/Winged helix DNA-binding domain"/>
    <property type="match status" value="1"/>
</dbReference>
<protein>
    <recommendedName>
        <fullName evidence="3">CRP-like protein Clp</fullName>
    </recommendedName>
    <alternativeName>
        <fullName evidence="12">Catabolite activation-like protein</fullName>
    </alternativeName>
</protein>
<dbReference type="InterPro" id="IPR014710">
    <property type="entry name" value="RmlC-like_jellyroll"/>
</dbReference>
<dbReference type="SUPFAM" id="SSF46785">
    <property type="entry name" value="Winged helix' DNA-binding domain"/>
    <property type="match status" value="1"/>
</dbReference>
<evidence type="ECO:0000256" key="2">
    <source>
        <dbReference type="ARBA" id="ARBA00011738"/>
    </source>
</evidence>
<evidence type="ECO:0000259" key="14">
    <source>
        <dbReference type="PROSITE" id="PS51063"/>
    </source>
</evidence>
<comment type="caution">
    <text evidence="15">The sequence shown here is derived from an EMBL/GenBank/DDBJ whole genome shotgun (WGS) entry which is preliminary data.</text>
</comment>
<keyword evidence="16" id="KW-1185">Reference proteome</keyword>
<evidence type="ECO:0000256" key="12">
    <source>
        <dbReference type="ARBA" id="ARBA00031697"/>
    </source>
</evidence>
<keyword evidence="4" id="KW-0678">Repressor</keyword>
<name>A0ABQ5XDX9_9GAMM</name>
<dbReference type="RefSeq" id="WP_284333289.1">
    <property type="nucleotide sequence ID" value="NZ_BSOA01000043.1"/>
</dbReference>
<comment type="subunit">
    <text evidence="2">Homodimer.</text>
</comment>
<keyword evidence="6" id="KW-0973">c-di-GMP</keyword>
<dbReference type="SUPFAM" id="SSF51206">
    <property type="entry name" value="cAMP-binding domain-like"/>
    <property type="match status" value="1"/>
</dbReference>
<reference evidence="16" key="1">
    <citation type="journal article" date="2019" name="Int. J. Syst. Evol. Microbiol.">
        <title>The Global Catalogue of Microorganisms (GCM) 10K type strain sequencing project: providing services to taxonomists for standard genome sequencing and annotation.</title>
        <authorList>
            <consortium name="The Broad Institute Genomics Platform"/>
            <consortium name="The Broad Institute Genome Sequencing Center for Infectious Disease"/>
            <person name="Wu L."/>
            <person name="Ma J."/>
        </authorList>
    </citation>
    <scope>NUCLEOTIDE SEQUENCE [LARGE SCALE GENOMIC DNA]</scope>
    <source>
        <strain evidence="16">NBRC 111981</strain>
    </source>
</reference>
<dbReference type="Pfam" id="PF00027">
    <property type="entry name" value="cNMP_binding"/>
    <property type="match status" value="1"/>
</dbReference>
<dbReference type="SMART" id="SM00100">
    <property type="entry name" value="cNMP"/>
    <property type="match status" value="1"/>
</dbReference>
<proteinExistence type="predicted"/>
<evidence type="ECO:0000256" key="7">
    <source>
        <dbReference type="ARBA" id="ARBA00023015"/>
    </source>
</evidence>
<keyword evidence="10" id="KW-0010">Activator</keyword>
<comment type="subcellular location">
    <subcellularLocation>
        <location evidence="1">Cytoplasm</location>
    </subcellularLocation>
</comment>
<accession>A0ABQ5XDX9</accession>
<dbReference type="InterPro" id="IPR012318">
    <property type="entry name" value="HTH_CRP"/>
</dbReference>
<evidence type="ECO:0000313" key="15">
    <source>
        <dbReference type="EMBL" id="GLQ89853.1"/>
    </source>
</evidence>
<dbReference type="SMART" id="SM00419">
    <property type="entry name" value="HTH_CRP"/>
    <property type="match status" value="1"/>
</dbReference>
<dbReference type="PROSITE" id="PS51063">
    <property type="entry name" value="HTH_CRP_2"/>
    <property type="match status" value="1"/>
</dbReference>
<evidence type="ECO:0000256" key="5">
    <source>
        <dbReference type="ARBA" id="ARBA00022533"/>
    </source>
</evidence>
<evidence type="ECO:0000259" key="13">
    <source>
        <dbReference type="PROSITE" id="PS50042"/>
    </source>
</evidence>
<keyword evidence="7" id="KW-0805">Transcription regulation</keyword>
<dbReference type="PANTHER" id="PTHR24567:SF75">
    <property type="entry name" value="FUMARATE AND NITRATE REDUCTION REGULATORY PROTEIN"/>
    <property type="match status" value="1"/>
</dbReference>
<dbReference type="CDD" id="cd00038">
    <property type="entry name" value="CAP_ED"/>
    <property type="match status" value="1"/>
</dbReference>
<keyword evidence="5" id="KW-0021">Allosteric enzyme</keyword>
<feature type="domain" description="HTH crp-type" evidence="14">
    <location>
        <begin position="168"/>
        <end position="241"/>
    </location>
</feature>
<keyword evidence="9" id="KW-0238">DNA-binding</keyword>
<dbReference type="CDD" id="cd00092">
    <property type="entry name" value="HTH_CRP"/>
    <property type="match status" value="1"/>
</dbReference>
<gene>
    <name evidence="15" type="primary">anr</name>
    <name evidence="15" type="ORF">GCM10007898_34280</name>
</gene>
<dbReference type="Gene3D" id="2.60.120.10">
    <property type="entry name" value="Jelly Rolls"/>
    <property type="match status" value="1"/>
</dbReference>
<feature type="domain" description="Cyclic nucleotide-binding" evidence="13">
    <location>
        <begin position="59"/>
        <end position="112"/>
    </location>
</feature>
<dbReference type="InterPro" id="IPR018490">
    <property type="entry name" value="cNMP-bd_dom_sf"/>
</dbReference>
<dbReference type="PROSITE" id="PS50042">
    <property type="entry name" value="CNMP_BINDING_3"/>
    <property type="match status" value="1"/>
</dbReference>
<dbReference type="InterPro" id="IPR000595">
    <property type="entry name" value="cNMP-bd_dom"/>
</dbReference>
<organism evidence="15 16">
    <name type="scientific">Dyella flagellata</name>
    <dbReference type="NCBI Taxonomy" id="1867833"/>
    <lineage>
        <taxon>Bacteria</taxon>
        <taxon>Pseudomonadati</taxon>
        <taxon>Pseudomonadota</taxon>
        <taxon>Gammaproteobacteria</taxon>
        <taxon>Lysobacterales</taxon>
        <taxon>Rhodanobacteraceae</taxon>
        <taxon>Dyella</taxon>
    </lineage>
</organism>
<dbReference type="InterPro" id="IPR036388">
    <property type="entry name" value="WH-like_DNA-bd_sf"/>
</dbReference>
<evidence type="ECO:0000256" key="1">
    <source>
        <dbReference type="ARBA" id="ARBA00004496"/>
    </source>
</evidence>
<dbReference type="InterPro" id="IPR050397">
    <property type="entry name" value="Env_Response_Regulators"/>
</dbReference>